<evidence type="ECO:0000313" key="2">
    <source>
        <dbReference type="Proteomes" id="UP000287447"/>
    </source>
</evidence>
<dbReference type="RefSeq" id="WP_127768269.1">
    <property type="nucleotide sequence ID" value="NZ_SADE01000004.1"/>
</dbReference>
<organism evidence="1 2">
    <name type="scientific">Hwanghaeella grinnelliae</name>
    <dbReference type="NCBI Taxonomy" id="2500179"/>
    <lineage>
        <taxon>Bacteria</taxon>
        <taxon>Pseudomonadati</taxon>
        <taxon>Pseudomonadota</taxon>
        <taxon>Alphaproteobacteria</taxon>
        <taxon>Rhodospirillales</taxon>
        <taxon>Rhodospirillaceae</taxon>
        <taxon>Hwanghaeella</taxon>
    </lineage>
</organism>
<gene>
    <name evidence="1" type="ORF">EOI86_24330</name>
</gene>
<evidence type="ECO:0000313" key="1">
    <source>
        <dbReference type="EMBL" id="RVU34239.1"/>
    </source>
</evidence>
<dbReference type="PIRSF" id="PIRSF032025">
    <property type="entry name" value="UCP032025"/>
    <property type="match status" value="1"/>
</dbReference>
<accession>A0A3S3ULR8</accession>
<dbReference type="EMBL" id="SADE01000004">
    <property type="protein sequence ID" value="RVU34239.1"/>
    <property type="molecule type" value="Genomic_DNA"/>
</dbReference>
<comment type="caution">
    <text evidence="1">The sequence shown here is derived from an EMBL/GenBank/DDBJ whole genome shotgun (WGS) entry which is preliminary data.</text>
</comment>
<keyword evidence="2" id="KW-1185">Reference proteome</keyword>
<protein>
    <submittedName>
        <fullName evidence="1">DUF1489 family protein</fullName>
    </submittedName>
</protein>
<dbReference type="Proteomes" id="UP000287447">
    <property type="component" value="Unassembled WGS sequence"/>
</dbReference>
<dbReference type="Pfam" id="PF07370">
    <property type="entry name" value="DUF1489"/>
    <property type="match status" value="1"/>
</dbReference>
<sequence length="140" mass="16158">MPLHIRKLCVGAVSVEDLKEWQDERLAQRGSIGHVTRMWPKRQDEVLDGGSLYWIIKGVMRVRQRIVGFEEWPSDDPEEKPKCRLVLEPELVLTEPWPHRPFQGWRYLKPEEAPPDLGERDGNGDMPPALAAELRAIGAW</sequence>
<dbReference type="InterPro" id="IPR008320">
    <property type="entry name" value="UCP032025"/>
</dbReference>
<proteinExistence type="predicted"/>
<name>A0A3S3ULR8_9PROT</name>
<dbReference type="OrthoDB" id="9798292at2"/>
<dbReference type="AlphaFoldDB" id="A0A3S3ULR8"/>
<reference evidence="2" key="1">
    <citation type="submission" date="2019-01" db="EMBL/GenBank/DDBJ databases">
        <title>Gri0909 isolated from a small marine red alga.</title>
        <authorList>
            <person name="Kim J."/>
            <person name="Jeong S.E."/>
            <person name="Jeon C.O."/>
        </authorList>
    </citation>
    <scope>NUCLEOTIDE SEQUENCE [LARGE SCALE GENOMIC DNA]</scope>
    <source>
        <strain evidence="2">Gri0909</strain>
    </source>
</reference>